<evidence type="ECO:0008006" key="3">
    <source>
        <dbReference type="Google" id="ProtNLM"/>
    </source>
</evidence>
<dbReference type="KEGG" id="suln:FJR47_04975"/>
<name>A0AAJ4A3M7_9BACT</name>
<gene>
    <name evidence="1" type="ORF">FJR47_04975</name>
</gene>
<dbReference type="Proteomes" id="UP000326061">
    <property type="component" value="Chromosome"/>
</dbReference>
<dbReference type="PROSITE" id="PS51257">
    <property type="entry name" value="PROKAR_LIPOPROTEIN"/>
    <property type="match status" value="1"/>
</dbReference>
<dbReference type="EMBL" id="CP041166">
    <property type="protein sequence ID" value="QFR43287.1"/>
    <property type="molecule type" value="Genomic_DNA"/>
</dbReference>
<accession>A0AAJ4A3M7</accession>
<dbReference type="RefSeq" id="WP_152299350.1">
    <property type="nucleotide sequence ID" value="NZ_CP041166.1"/>
</dbReference>
<keyword evidence="2" id="KW-1185">Reference proteome</keyword>
<evidence type="ECO:0000313" key="1">
    <source>
        <dbReference type="EMBL" id="QFR43287.1"/>
    </source>
</evidence>
<sequence>MKTFFIILTFLTLFTGCSRKNAFFEFNMDKDQELSATSIQSSKIVSKDGETQGVISVIYLNEIYPKLYNKNEYFFVFLFTKEAKEIYNPNKSADSNLKLKLNSKLPIEVEQLPEENKFSHLVNSKNNWNSYYLITFEKTDTINLLLEDNVSSSKILHYESVKSPQN</sequence>
<reference evidence="2" key="1">
    <citation type="submission" date="2019-06" db="EMBL/GenBank/DDBJ databases">
        <title>Sulfurimonas gotlandica sp. nov., a chemoautotrophic and psychrotolerant epsilonproteobacterium isolated from a pelagic redoxcline, and an emended description of the genus Sulfurimonas.</title>
        <authorList>
            <person name="Wang S."/>
            <person name="Jiang L."/>
            <person name="Shao Z."/>
        </authorList>
    </citation>
    <scope>NUCLEOTIDE SEQUENCE [LARGE SCALE GENOMIC DNA]</scope>
    <source>
        <strain evidence="2">1-1N</strain>
    </source>
</reference>
<proteinExistence type="predicted"/>
<evidence type="ECO:0000313" key="2">
    <source>
        <dbReference type="Proteomes" id="UP000326061"/>
    </source>
</evidence>
<dbReference type="AlphaFoldDB" id="A0AAJ4A3M7"/>
<protein>
    <recommendedName>
        <fullName evidence="3">Lipoprotein</fullName>
    </recommendedName>
</protein>
<organism evidence="1 2">
    <name type="scientific">Sulfurimonas xiamenensis</name>
    <dbReference type="NCBI Taxonomy" id="2590021"/>
    <lineage>
        <taxon>Bacteria</taxon>
        <taxon>Pseudomonadati</taxon>
        <taxon>Campylobacterota</taxon>
        <taxon>Epsilonproteobacteria</taxon>
        <taxon>Campylobacterales</taxon>
        <taxon>Sulfurimonadaceae</taxon>
        <taxon>Sulfurimonas</taxon>
    </lineage>
</organism>